<protein>
    <submittedName>
        <fullName evidence="2">Uncharacterized protein</fullName>
    </submittedName>
</protein>
<organism evidence="2">
    <name type="scientific">Blastocystis hominis</name>
    <dbReference type="NCBI Taxonomy" id="12968"/>
    <lineage>
        <taxon>Eukaryota</taxon>
        <taxon>Sar</taxon>
        <taxon>Stramenopiles</taxon>
        <taxon>Bigyra</taxon>
        <taxon>Opalozoa</taxon>
        <taxon>Opalinata</taxon>
        <taxon>Blastocystidae</taxon>
        <taxon>Blastocystis</taxon>
    </lineage>
</organism>
<evidence type="ECO:0000313" key="2">
    <source>
        <dbReference type="EMBL" id="CBK20283.2"/>
    </source>
</evidence>
<name>D8LWU4_BLAHO</name>
<feature type="region of interest" description="Disordered" evidence="1">
    <location>
        <begin position="1"/>
        <end position="141"/>
    </location>
</feature>
<reference evidence="2" key="1">
    <citation type="submission" date="2010-02" db="EMBL/GenBank/DDBJ databases">
        <title>Sequencing and annotation of the Blastocystis hominis genome.</title>
        <authorList>
            <person name="Wincker P."/>
        </authorList>
    </citation>
    <scope>NUCLEOTIDE SEQUENCE</scope>
    <source>
        <strain evidence="2">Singapore isolate B</strain>
    </source>
</reference>
<sequence>MPKKLVRHEDEDFEAPENDDFDQQVGDYEEDEGNNGSEDNELIYQSDEEKTVSEEEVKEDELSTGENQMDDESEQEIKEMSSGKKALEADSENEEKASPANVAANRQPPKPFWKYNESSSDDDDAPEEVGNTSKKQETLELYERQKEAALATKRRKRKQRTAKVEETLDEETLKMLAMNSEVLSAVTTPADEKPRSKVIHLSTEDLNPTQKVEKKVDGFKLVSLPKNSNASLGKPINSDILEFQKRHFYGKNTNRVDAGEYLSKMAARRRR</sequence>
<gene>
    <name evidence="2" type="ORF">GSBLH_T00006094001</name>
</gene>
<keyword evidence="3" id="KW-1185">Reference proteome</keyword>
<feature type="compositionally biased region" description="Acidic residues" evidence="1">
    <location>
        <begin position="11"/>
        <end position="41"/>
    </location>
</feature>
<dbReference type="EMBL" id="FN668638">
    <property type="protein sequence ID" value="CBK20283.2"/>
    <property type="molecule type" value="Genomic_DNA"/>
</dbReference>
<accession>D8LWU4</accession>
<proteinExistence type="predicted"/>
<dbReference type="OrthoDB" id="10561394at2759"/>
<dbReference type="InParanoid" id="D8LWU4"/>
<dbReference type="GeneID" id="24922219"/>
<feature type="compositionally biased region" description="Acidic residues" evidence="1">
    <location>
        <begin position="56"/>
        <end position="74"/>
    </location>
</feature>
<evidence type="ECO:0000313" key="3">
    <source>
        <dbReference type="Proteomes" id="UP000008312"/>
    </source>
</evidence>
<evidence type="ECO:0000256" key="1">
    <source>
        <dbReference type="SAM" id="MobiDB-lite"/>
    </source>
</evidence>
<dbReference type="AlphaFoldDB" id="D8LWU4"/>
<dbReference type="Proteomes" id="UP000008312">
    <property type="component" value="Unassembled WGS sequence"/>
</dbReference>
<dbReference type="RefSeq" id="XP_012894331.1">
    <property type="nucleotide sequence ID" value="XM_013038877.1"/>
</dbReference>
<feature type="compositionally biased region" description="Basic and acidic residues" evidence="1">
    <location>
        <begin position="75"/>
        <end position="88"/>
    </location>
</feature>